<dbReference type="InterPro" id="IPR015424">
    <property type="entry name" value="PyrdxlP-dep_Trfase"/>
</dbReference>
<evidence type="ECO:0000259" key="7">
    <source>
        <dbReference type="PROSITE" id="PS50949"/>
    </source>
</evidence>
<dbReference type="SUPFAM" id="SSF46785">
    <property type="entry name" value="Winged helix' DNA-binding domain"/>
    <property type="match status" value="1"/>
</dbReference>
<dbReference type="InterPro" id="IPR051446">
    <property type="entry name" value="HTH_trans_reg/aminotransferase"/>
</dbReference>
<dbReference type="InterPro" id="IPR004839">
    <property type="entry name" value="Aminotransferase_I/II_large"/>
</dbReference>
<dbReference type="InterPro" id="IPR015421">
    <property type="entry name" value="PyrdxlP-dep_Trfase_major"/>
</dbReference>
<sequence length="482" mass="51683">MPKRADMTIELPEDGTQPVFLAIAASIIGEIERGRLKPGDALPGTRALAAKLKVHRNTVDAAFQELTMQGWLTAKPSRGTFVADDLPEPRKSVMRAPPRTLAAGGTSTEPPPLLRISDGAADPRLMPRGELARAFRRALSAPGFLADASYGDPRGALALRTALADYLIGERGLTAAPDDLMVTRGSQMGLFLAAAAILAPGEAIAVEEPGYPLAWSAFRAAGARVIGVPVDAHGIDIDRLAHLVEREPGLKAVYVTPHHQYPTTVTLGAGRRLKLLDLARRRSLTIIEDDYDHEYRFEGRPVLSLAARAGPGLSVVYVGSLSKLLAPAVRLGYVVASPQILRRMADRREAIDRQGDLPLEHALASLIADGDLRRHTRKARRIYAARRDRLAEEIAGTLGDAVSFDPPAGGLAIWLRLRAGLSAETWAANAARSGLVITPGVRFALDAGQAPQAFRFGYANLDETELKRAVALLSKTMPHAGN</sequence>
<dbReference type="GO" id="GO:0003700">
    <property type="term" value="F:DNA-binding transcription factor activity"/>
    <property type="evidence" value="ECO:0007669"/>
    <property type="project" value="InterPro"/>
</dbReference>
<dbReference type="PROSITE" id="PS50949">
    <property type="entry name" value="HTH_GNTR"/>
    <property type="match status" value="1"/>
</dbReference>
<name>A0A1M7Z8Y0_9HYPH</name>
<evidence type="ECO:0000256" key="5">
    <source>
        <dbReference type="ARBA" id="ARBA00023163"/>
    </source>
</evidence>
<evidence type="ECO:0000256" key="1">
    <source>
        <dbReference type="ARBA" id="ARBA00005384"/>
    </source>
</evidence>
<gene>
    <name evidence="8" type="ORF">SAMN02745172_00624</name>
</gene>
<accession>A0A1M7Z8Y0</accession>
<dbReference type="SMART" id="SM00345">
    <property type="entry name" value="HTH_GNTR"/>
    <property type="match status" value="1"/>
</dbReference>
<dbReference type="GO" id="GO:0003677">
    <property type="term" value="F:DNA binding"/>
    <property type="evidence" value="ECO:0007669"/>
    <property type="project" value="UniProtKB-KW"/>
</dbReference>
<dbReference type="SUPFAM" id="SSF53383">
    <property type="entry name" value="PLP-dependent transferases"/>
    <property type="match status" value="1"/>
</dbReference>
<reference evidence="8 9" key="1">
    <citation type="submission" date="2016-12" db="EMBL/GenBank/DDBJ databases">
        <authorList>
            <person name="Song W.-J."/>
            <person name="Kurnit D.M."/>
        </authorList>
    </citation>
    <scope>NUCLEOTIDE SEQUENCE [LARGE SCALE GENOMIC DNA]</scope>
    <source>
        <strain evidence="8 9">DSM 19599</strain>
    </source>
</reference>
<keyword evidence="9" id="KW-1185">Reference proteome</keyword>
<dbReference type="PANTHER" id="PTHR46577">
    <property type="entry name" value="HTH-TYPE TRANSCRIPTIONAL REGULATORY PROTEIN GABR"/>
    <property type="match status" value="1"/>
</dbReference>
<dbReference type="CDD" id="cd00609">
    <property type="entry name" value="AAT_like"/>
    <property type="match status" value="1"/>
</dbReference>
<dbReference type="InterPro" id="IPR000524">
    <property type="entry name" value="Tscrpt_reg_HTH_GntR"/>
</dbReference>
<dbReference type="Pfam" id="PF00155">
    <property type="entry name" value="Aminotran_1_2"/>
    <property type="match status" value="1"/>
</dbReference>
<keyword evidence="5" id="KW-0804">Transcription</keyword>
<dbReference type="OrthoDB" id="9808770at2"/>
<evidence type="ECO:0000256" key="4">
    <source>
        <dbReference type="ARBA" id="ARBA00023125"/>
    </source>
</evidence>
<evidence type="ECO:0000313" key="9">
    <source>
        <dbReference type="Proteomes" id="UP000186406"/>
    </source>
</evidence>
<feature type="region of interest" description="Disordered" evidence="6">
    <location>
        <begin position="98"/>
        <end position="120"/>
    </location>
</feature>
<evidence type="ECO:0000313" key="8">
    <source>
        <dbReference type="EMBL" id="SHO61146.1"/>
    </source>
</evidence>
<keyword evidence="4" id="KW-0238">DNA-binding</keyword>
<dbReference type="Gene3D" id="1.10.10.10">
    <property type="entry name" value="Winged helix-like DNA-binding domain superfamily/Winged helix DNA-binding domain"/>
    <property type="match status" value="1"/>
</dbReference>
<proteinExistence type="inferred from homology"/>
<dbReference type="Proteomes" id="UP000186406">
    <property type="component" value="Unassembled WGS sequence"/>
</dbReference>
<keyword evidence="3" id="KW-0805">Transcription regulation</keyword>
<dbReference type="Gene3D" id="3.40.640.10">
    <property type="entry name" value="Type I PLP-dependent aspartate aminotransferase-like (Major domain)"/>
    <property type="match status" value="1"/>
</dbReference>
<dbReference type="CDD" id="cd07377">
    <property type="entry name" value="WHTH_GntR"/>
    <property type="match status" value="1"/>
</dbReference>
<comment type="similarity">
    <text evidence="1">In the C-terminal section; belongs to the class-I pyridoxal-phosphate-dependent aminotransferase family.</text>
</comment>
<dbReference type="STRING" id="1123029.SAMN02745172_00624"/>
<evidence type="ECO:0000256" key="6">
    <source>
        <dbReference type="SAM" id="MobiDB-lite"/>
    </source>
</evidence>
<dbReference type="EMBL" id="FRXO01000001">
    <property type="protein sequence ID" value="SHO61146.1"/>
    <property type="molecule type" value="Genomic_DNA"/>
</dbReference>
<organism evidence="8 9">
    <name type="scientific">Pseudoxanthobacter soli DSM 19599</name>
    <dbReference type="NCBI Taxonomy" id="1123029"/>
    <lineage>
        <taxon>Bacteria</taxon>
        <taxon>Pseudomonadati</taxon>
        <taxon>Pseudomonadota</taxon>
        <taxon>Alphaproteobacteria</taxon>
        <taxon>Hyphomicrobiales</taxon>
        <taxon>Segnochrobactraceae</taxon>
        <taxon>Pseudoxanthobacter</taxon>
    </lineage>
</organism>
<dbReference type="PANTHER" id="PTHR46577:SF1">
    <property type="entry name" value="HTH-TYPE TRANSCRIPTIONAL REGULATORY PROTEIN GABR"/>
    <property type="match status" value="1"/>
</dbReference>
<dbReference type="GO" id="GO:0030170">
    <property type="term" value="F:pyridoxal phosphate binding"/>
    <property type="evidence" value="ECO:0007669"/>
    <property type="project" value="InterPro"/>
</dbReference>
<dbReference type="InterPro" id="IPR036390">
    <property type="entry name" value="WH_DNA-bd_sf"/>
</dbReference>
<protein>
    <submittedName>
        <fullName evidence="8">Transcriptional regulator, GntR family</fullName>
    </submittedName>
</protein>
<dbReference type="InterPro" id="IPR036388">
    <property type="entry name" value="WH-like_DNA-bd_sf"/>
</dbReference>
<dbReference type="AlphaFoldDB" id="A0A1M7Z8Y0"/>
<feature type="domain" description="HTH gntR-type" evidence="7">
    <location>
        <begin position="17"/>
        <end position="85"/>
    </location>
</feature>
<keyword evidence="2" id="KW-0663">Pyridoxal phosphate</keyword>
<evidence type="ECO:0000256" key="2">
    <source>
        <dbReference type="ARBA" id="ARBA00022898"/>
    </source>
</evidence>
<evidence type="ECO:0000256" key="3">
    <source>
        <dbReference type="ARBA" id="ARBA00023015"/>
    </source>
</evidence>
<dbReference type="Pfam" id="PF00392">
    <property type="entry name" value="GntR"/>
    <property type="match status" value="1"/>
</dbReference>